<gene>
    <name evidence="1" type="ORF">HPBE_LOCUS17408</name>
</gene>
<dbReference type="Proteomes" id="UP000050761">
    <property type="component" value="Unassembled WGS sequence"/>
</dbReference>
<protein>
    <submittedName>
        <fullName evidence="1 3">Uncharacterized protein</fullName>
    </submittedName>
</protein>
<organism evidence="2 3">
    <name type="scientific">Heligmosomoides polygyrus</name>
    <name type="common">Parasitic roundworm</name>
    <dbReference type="NCBI Taxonomy" id="6339"/>
    <lineage>
        <taxon>Eukaryota</taxon>
        <taxon>Metazoa</taxon>
        <taxon>Ecdysozoa</taxon>
        <taxon>Nematoda</taxon>
        <taxon>Chromadorea</taxon>
        <taxon>Rhabditida</taxon>
        <taxon>Rhabditina</taxon>
        <taxon>Rhabditomorpha</taxon>
        <taxon>Strongyloidea</taxon>
        <taxon>Heligmosomidae</taxon>
        <taxon>Heligmosomoides</taxon>
    </lineage>
</organism>
<proteinExistence type="predicted"/>
<accession>A0A3P8BSP9</accession>
<name>A0A183G6R5_HELPZ</name>
<sequence>MKKQNESNKGALEEIKQEIVKMSPMLNAILNKTKGNAKARDEAGAVAEGESAEAFSGLVCFCGGGRLNVPVVVGAEVVAVEAAVLPVVVFMAAENIDEDGETACPECDVTDEQRCDEAQYYNYNSFVPRYEDVGYVEEIR</sequence>
<dbReference type="AlphaFoldDB" id="A0A183G6R5"/>
<reference evidence="1 2" key="1">
    <citation type="submission" date="2018-11" db="EMBL/GenBank/DDBJ databases">
        <authorList>
            <consortium name="Pathogen Informatics"/>
        </authorList>
    </citation>
    <scope>NUCLEOTIDE SEQUENCE [LARGE SCALE GENOMIC DNA]</scope>
</reference>
<accession>A0A183G6R5</accession>
<evidence type="ECO:0000313" key="3">
    <source>
        <dbReference type="WBParaSite" id="HPBE_0001740901-mRNA-1"/>
    </source>
</evidence>
<evidence type="ECO:0000313" key="2">
    <source>
        <dbReference type="Proteomes" id="UP000050761"/>
    </source>
</evidence>
<reference evidence="3" key="2">
    <citation type="submission" date="2019-09" db="UniProtKB">
        <authorList>
            <consortium name="WormBaseParasite"/>
        </authorList>
    </citation>
    <scope>IDENTIFICATION</scope>
</reference>
<dbReference type="WBParaSite" id="HPBE_0001740901-mRNA-1">
    <property type="protein sequence ID" value="HPBE_0001740901-mRNA-1"/>
    <property type="gene ID" value="HPBE_0001740901"/>
</dbReference>
<evidence type="ECO:0000313" key="1">
    <source>
        <dbReference type="EMBL" id="VDP08794.1"/>
    </source>
</evidence>
<dbReference type="EMBL" id="UZAH01029997">
    <property type="protein sequence ID" value="VDP08794.1"/>
    <property type="molecule type" value="Genomic_DNA"/>
</dbReference>
<keyword evidence="2" id="KW-1185">Reference proteome</keyword>